<dbReference type="SMART" id="SM00028">
    <property type="entry name" value="TPR"/>
    <property type="match status" value="5"/>
</dbReference>
<dbReference type="Proteomes" id="UP000682733">
    <property type="component" value="Unassembled WGS sequence"/>
</dbReference>
<dbReference type="PANTHER" id="PTHR45641:SF19">
    <property type="entry name" value="NEPHROCYSTIN-3"/>
    <property type="match status" value="1"/>
</dbReference>
<feature type="repeat" description="TPR" evidence="3">
    <location>
        <begin position="559"/>
        <end position="592"/>
    </location>
</feature>
<dbReference type="Gene3D" id="3.90.176.10">
    <property type="entry name" value="Toxin ADP-ribosyltransferase, Chain A, domain 1"/>
    <property type="match status" value="1"/>
</dbReference>
<dbReference type="InterPro" id="IPR011990">
    <property type="entry name" value="TPR-like_helical_dom_sf"/>
</dbReference>
<feature type="domain" description="ADP ribosyltransferase" evidence="4">
    <location>
        <begin position="278"/>
        <end position="447"/>
    </location>
</feature>
<dbReference type="PANTHER" id="PTHR45641">
    <property type="entry name" value="TETRATRICOPEPTIDE REPEAT PROTEIN (AFU_ORTHOLOGUE AFUA_6G03870)"/>
    <property type="match status" value="1"/>
</dbReference>
<evidence type="ECO:0000259" key="4">
    <source>
        <dbReference type="Pfam" id="PF03496"/>
    </source>
</evidence>
<keyword evidence="1" id="KW-0677">Repeat</keyword>
<dbReference type="AlphaFoldDB" id="A0A8S2RA67"/>
<evidence type="ECO:0000313" key="6">
    <source>
        <dbReference type="EMBL" id="CAF4140925.1"/>
    </source>
</evidence>
<keyword evidence="2 3" id="KW-0802">TPR repeat</keyword>
<comment type="caution">
    <text evidence="6">The sequence shown here is derived from an EMBL/GenBank/DDBJ whole genome shotgun (WGS) entry which is preliminary data.</text>
</comment>
<evidence type="ECO:0000256" key="3">
    <source>
        <dbReference type="PROSITE-ProRule" id="PRU00339"/>
    </source>
</evidence>
<dbReference type="EMBL" id="CAJNOK010021247">
    <property type="protein sequence ID" value="CAF1329467.1"/>
    <property type="molecule type" value="Genomic_DNA"/>
</dbReference>
<reference evidence="6" key="1">
    <citation type="submission" date="2021-02" db="EMBL/GenBank/DDBJ databases">
        <authorList>
            <person name="Nowell W R."/>
        </authorList>
    </citation>
    <scope>NUCLEOTIDE SEQUENCE</scope>
</reference>
<dbReference type="PROSITE" id="PS50005">
    <property type="entry name" value="TPR"/>
    <property type="match status" value="4"/>
</dbReference>
<evidence type="ECO:0000313" key="7">
    <source>
        <dbReference type="Proteomes" id="UP000682733"/>
    </source>
</evidence>
<dbReference type="Pfam" id="PF03496">
    <property type="entry name" value="ADPrib_exo_Tox"/>
    <property type="match status" value="1"/>
</dbReference>
<feature type="repeat" description="TPR" evidence="3">
    <location>
        <begin position="690"/>
        <end position="723"/>
    </location>
</feature>
<accession>A0A8S2RA67</accession>
<dbReference type="Pfam" id="PF13374">
    <property type="entry name" value="TPR_10"/>
    <property type="match status" value="1"/>
</dbReference>
<feature type="repeat" description="TPR" evidence="3">
    <location>
        <begin position="648"/>
        <end position="681"/>
    </location>
</feature>
<dbReference type="PROSITE" id="PS51996">
    <property type="entry name" value="TR_MART"/>
    <property type="match status" value="1"/>
</dbReference>
<dbReference type="EMBL" id="CAJOBA010042866">
    <property type="protein sequence ID" value="CAF4140925.1"/>
    <property type="molecule type" value="Genomic_DNA"/>
</dbReference>
<dbReference type="Gene3D" id="1.25.40.10">
    <property type="entry name" value="Tetratricopeptide repeat domain"/>
    <property type="match status" value="2"/>
</dbReference>
<dbReference type="InterPro" id="IPR003540">
    <property type="entry name" value="ADP-ribosyltransferase"/>
</dbReference>
<dbReference type="SUPFAM" id="SSF48452">
    <property type="entry name" value="TPR-like"/>
    <property type="match status" value="2"/>
</dbReference>
<dbReference type="Proteomes" id="UP000677228">
    <property type="component" value="Unassembled WGS sequence"/>
</dbReference>
<dbReference type="SUPFAM" id="SSF56399">
    <property type="entry name" value="ADP-ribosylation"/>
    <property type="match status" value="1"/>
</dbReference>
<evidence type="ECO:0000256" key="1">
    <source>
        <dbReference type="ARBA" id="ARBA00022737"/>
    </source>
</evidence>
<name>A0A8S2RA67_9BILA</name>
<protein>
    <recommendedName>
        <fullName evidence="4">ADP ribosyltransferase domain-containing protein</fullName>
    </recommendedName>
</protein>
<feature type="repeat" description="TPR" evidence="3">
    <location>
        <begin position="606"/>
        <end position="639"/>
    </location>
</feature>
<dbReference type="PROSITE" id="PS50293">
    <property type="entry name" value="TPR_REGION"/>
    <property type="match status" value="1"/>
</dbReference>
<evidence type="ECO:0000313" key="5">
    <source>
        <dbReference type="EMBL" id="CAF1329467.1"/>
    </source>
</evidence>
<dbReference type="InterPro" id="IPR019734">
    <property type="entry name" value="TPR_rpt"/>
</dbReference>
<sequence length="777" mass="90777">MGCKNSICLQQGHYDLNNQEVQHHPQSDTVIPVTAAAIPTPESTATTAKKSDTATSCSIKLSPKTLLTLLSDPIQAVDIDNPQLKIITQNKEIVTLIWFDENTSLENDNDIKETKQILREINDYVLFYNDKNLFYQYCQSITNDEKIFLILSGSPADEILNEIHNLSQIDSIFLFCMNRLKYEHLLVKYSKIIDISTKQDELKLIIHKQIKLVEKQTALFTFYNSDQKSTRQLSHQSAEFLWLQLAKEIIMKMKHTKESQDDMLKKCRQYYRNNQTELNNINLFEQTYKSEMAIEWYTKETFVYKMINKALRTEDMTELYTFRLYISDLCHQLALKHKQQQHKEIIYLYRGFRLSTSETETLAANIGNIISLNGFISTSHVRDVAERFATSNYNQEGVLFEIEVDSNKIIFADIHEYSEYPEEREVLFDLGVTLKIHNVQRPSSNHPNSLWIFQMKTTEEGTNIAHDYINYEKRNLLNDQNNLLLVFGNLLLDMGYYRKALNLCATILLTGVDRPFILVNIIAQAQEHLGEWDEALINYKAIYEVLKDSNTPDRIRVAASMLNSIGNIYDSLQKYDLALENYFNGLEIMKNIVTSLTDTNEEQELSLFYTGIGNIYRSTKEYQKALEFHRQALDVNQRYLPEHHPLIGANYYNIGNVYLDNNQYDEALEYFRMSLKIRQQVLTADHLLIGQSCDVIGVVYFYTGSYELAIDYYQRALKIYEKIYACDDMQIKRMKYGIRLSIDKIQEEEEEQHRQLLDIFGMFNNETDDGQIERENH</sequence>
<dbReference type="GO" id="GO:0005576">
    <property type="term" value="C:extracellular region"/>
    <property type="evidence" value="ECO:0007669"/>
    <property type="project" value="InterPro"/>
</dbReference>
<proteinExistence type="predicted"/>
<gene>
    <name evidence="5" type="ORF">OVA965_LOCUS29816</name>
    <name evidence="6" type="ORF">TMI583_LOCUS30606</name>
</gene>
<evidence type="ECO:0000256" key="2">
    <source>
        <dbReference type="ARBA" id="ARBA00022803"/>
    </source>
</evidence>
<dbReference type="Pfam" id="PF13424">
    <property type="entry name" value="TPR_12"/>
    <property type="match status" value="1"/>
</dbReference>
<organism evidence="6 7">
    <name type="scientific">Didymodactylos carnosus</name>
    <dbReference type="NCBI Taxonomy" id="1234261"/>
    <lineage>
        <taxon>Eukaryota</taxon>
        <taxon>Metazoa</taxon>
        <taxon>Spiralia</taxon>
        <taxon>Gnathifera</taxon>
        <taxon>Rotifera</taxon>
        <taxon>Eurotatoria</taxon>
        <taxon>Bdelloidea</taxon>
        <taxon>Philodinida</taxon>
        <taxon>Philodinidae</taxon>
        <taxon>Didymodactylos</taxon>
    </lineage>
</organism>